<evidence type="ECO:0000256" key="1">
    <source>
        <dbReference type="SAM" id="MobiDB-lite"/>
    </source>
</evidence>
<dbReference type="SUPFAM" id="SSF46894">
    <property type="entry name" value="C-terminal effector domain of the bipartite response regulators"/>
    <property type="match status" value="1"/>
</dbReference>
<dbReference type="GO" id="GO:0003677">
    <property type="term" value="F:DNA binding"/>
    <property type="evidence" value="ECO:0007669"/>
    <property type="project" value="InterPro"/>
</dbReference>
<feature type="domain" description="HTH luxR-type" evidence="2">
    <location>
        <begin position="279"/>
        <end position="344"/>
    </location>
</feature>
<evidence type="ECO:0000313" key="4">
    <source>
        <dbReference type="Proteomes" id="UP001152519"/>
    </source>
</evidence>
<dbReference type="PRINTS" id="PR00038">
    <property type="entry name" value="HTHLUXR"/>
</dbReference>
<dbReference type="InterPro" id="IPR051797">
    <property type="entry name" value="TrmB-like"/>
</dbReference>
<reference evidence="3" key="1">
    <citation type="submission" date="2021-05" db="EMBL/GenBank/DDBJ databases">
        <authorList>
            <person name="Arsene-Ploetze F."/>
        </authorList>
    </citation>
    <scope>NUCLEOTIDE SEQUENCE</scope>
    <source>
        <strain evidence="3">DSM 42138</strain>
    </source>
</reference>
<proteinExistence type="predicted"/>
<dbReference type="Gene3D" id="1.10.10.10">
    <property type="entry name" value="Winged helix-like DNA-binding domain superfamily/Winged helix DNA-binding domain"/>
    <property type="match status" value="1"/>
</dbReference>
<accession>A0A9W4GTG9</accession>
<dbReference type="CDD" id="cd06170">
    <property type="entry name" value="LuxR_C_like"/>
    <property type="match status" value="1"/>
</dbReference>
<dbReference type="EMBL" id="CAJSLV010000073">
    <property type="protein sequence ID" value="CAG6396504.1"/>
    <property type="molecule type" value="Genomic_DNA"/>
</dbReference>
<dbReference type="InterPro" id="IPR016032">
    <property type="entry name" value="Sig_transdc_resp-reg_C-effctor"/>
</dbReference>
<name>A0A9W4GTG9_9ACTN</name>
<dbReference type="GO" id="GO:0006355">
    <property type="term" value="P:regulation of DNA-templated transcription"/>
    <property type="evidence" value="ECO:0007669"/>
    <property type="project" value="InterPro"/>
</dbReference>
<dbReference type="Pfam" id="PF00196">
    <property type="entry name" value="GerE"/>
    <property type="match status" value="1"/>
</dbReference>
<keyword evidence="4" id="KW-1185">Reference proteome</keyword>
<dbReference type="InterPro" id="IPR036388">
    <property type="entry name" value="WH-like_DNA-bd_sf"/>
</dbReference>
<protein>
    <submittedName>
        <fullName evidence="3">Regulatory protein, luxR family</fullName>
    </submittedName>
</protein>
<gene>
    <name evidence="3" type="ORF">SCOCK_420005</name>
</gene>
<evidence type="ECO:0000259" key="2">
    <source>
        <dbReference type="PROSITE" id="PS50043"/>
    </source>
</evidence>
<organism evidence="3 4">
    <name type="scientific">Actinacidiphila cocklensis</name>
    <dbReference type="NCBI Taxonomy" id="887465"/>
    <lineage>
        <taxon>Bacteria</taxon>
        <taxon>Bacillati</taxon>
        <taxon>Actinomycetota</taxon>
        <taxon>Actinomycetes</taxon>
        <taxon>Kitasatosporales</taxon>
        <taxon>Streptomycetaceae</taxon>
        <taxon>Actinacidiphila</taxon>
    </lineage>
</organism>
<dbReference type="SMART" id="SM00421">
    <property type="entry name" value="HTH_LUXR"/>
    <property type="match status" value="1"/>
</dbReference>
<dbReference type="RefSeq" id="WP_251495011.1">
    <property type="nucleotide sequence ID" value="NZ_CAJSLV010000073.1"/>
</dbReference>
<comment type="caution">
    <text evidence="3">The sequence shown here is derived from an EMBL/GenBank/DDBJ whole genome shotgun (WGS) entry which is preliminary data.</text>
</comment>
<sequence>MLPVPSEDACPKGSAGTSGGVSTQRDEDAALALYEMLRTKGGGHGGDLYPALDPDDAQGGRGWRRLRELGLVQVRDGVAEAVDPDAALARAMDDYQANAAEQLRSGVRLQRVTEALLSVYRPSVQRETSEVAVEFITDPRRKQRTRLDLSDAARGTCGSMHPGPMPPIEVLEASLDHDRTIMARGVRSRAIYPMSCLHSPKYARYLHDLADAGVELRLVDHAPFDMLTFDEDAAVLAADPDRPSDAVIVIRGAALMRSFLAVYEDCWLRGLTLARASVTSAEDSEITSQERVIIRLMASGLSDDQIARKLGVHRRTVQRAIAKLMERLNASSRFEAGLKLANDAEFAKTFVVQ</sequence>
<dbReference type="Proteomes" id="UP001152519">
    <property type="component" value="Unassembled WGS sequence"/>
</dbReference>
<dbReference type="InterPro" id="IPR000792">
    <property type="entry name" value="Tscrpt_reg_LuxR_C"/>
</dbReference>
<dbReference type="PANTHER" id="PTHR34293:SF1">
    <property type="entry name" value="HTH-TYPE TRANSCRIPTIONAL REGULATOR TRMBL2"/>
    <property type="match status" value="1"/>
</dbReference>
<feature type="region of interest" description="Disordered" evidence="1">
    <location>
        <begin position="1"/>
        <end position="24"/>
    </location>
</feature>
<dbReference type="AlphaFoldDB" id="A0A9W4GTG9"/>
<dbReference type="PANTHER" id="PTHR34293">
    <property type="entry name" value="HTH-TYPE TRANSCRIPTIONAL REGULATOR TRMBL2"/>
    <property type="match status" value="1"/>
</dbReference>
<evidence type="ECO:0000313" key="3">
    <source>
        <dbReference type="EMBL" id="CAG6396504.1"/>
    </source>
</evidence>
<dbReference type="PROSITE" id="PS50043">
    <property type="entry name" value="HTH_LUXR_2"/>
    <property type="match status" value="1"/>
</dbReference>